<dbReference type="Proteomes" id="UP000243534">
    <property type="component" value="Unassembled WGS sequence"/>
</dbReference>
<keyword evidence="2" id="KW-0808">Transferase</keyword>
<dbReference type="GO" id="GO:0003871">
    <property type="term" value="F:5-methyltetrahydropteroyltriglutamate-homocysteine S-methyltransferase activity"/>
    <property type="evidence" value="ECO:0007669"/>
    <property type="project" value="UniProtKB-EC"/>
</dbReference>
<evidence type="ECO:0000313" key="4">
    <source>
        <dbReference type="Proteomes" id="UP000244334"/>
    </source>
</evidence>
<dbReference type="SUPFAM" id="SSF51726">
    <property type="entry name" value="UROD/MetE-like"/>
    <property type="match status" value="1"/>
</dbReference>
<keyword evidence="4" id="KW-1185">Reference proteome</keyword>
<evidence type="ECO:0000313" key="3">
    <source>
        <dbReference type="Proteomes" id="UP000243534"/>
    </source>
</evidence>
<keyword evidence="2" id="KW-0489">Methyltransferase</keyword>
<dbReference type="AlphaFoldDB" id="A0A1E7YZ69"/>
<comment type="caution">
    <text evidence="1">The sequence shown here is derived from an EMBL/GenBank/DDBJ whole genome shotgun (WGS) entry which is preliminary data.</text>
</comment>
<dbReference type="EC" id="2.1.1.14" evidence="2"/>
<protein>
    <submittedName>
        <fullName evidence="2">5-methyltetrahydropteroyltriglutamate-homocysteine methyltransferase domain protein</fullName>
        <ecNumber evidence="2">2.1.1.14</ecNumber>
    </submittedName>
</protein>
<reference evidence="2 4" key="2">
    <citation type="submission" date="2018-04" db="EMBL/GenBank/DDBJ databases">
        <title>Genomes of the Obligate Erwinia dacicola and Facultative Enterobacter sp. OLF Endosymbionts of the Olive Fruit fly, Bactrocera oleae.</title>
        <authorList>
            <person name="Estes A.M."/>
            <person name="Hearn D.J."/>
            <person name="Agarwal S."/>
            <person name="Pierson E.A."/>
            <person name="Dunning-Hotopp J.C."/>
        </authorList>
    </citation>
    <scope>NUCLEOTIDE SEQUENCE [LARGE SCALE GENOMIC DNA]</scope>
    <source>
        <strain evidence="2 4">Oroville</strain>
    </source>
</reference>
<accession>A0A1E7YZ69</accession>
<evidence type="ECO:0000313" key="1">
    <source>
        <dbReference type="EMBL" id="OFC61774.1"/>
    </source>
</evidence>
<dbReference type="InterPro" id="IPR038071">
    <property type="entry name" value="UROD/MetE-like_sf"/>
</dbReference>
<sequence>MKSTQQRASGLQVVTNGEFRRAWWHFDFFNSLDGVERYETEQGIRFNGVQTKARSVKVTGKLGFSNHSML</sequence>
<dbReference type="EMBL" id="LJAM02000196">
    <property type="protein sequence ID" value="RAP71138.1"/>
    <property type="molecule type" value="Genomic_DNA"/>
</dbReference>
<dbReference type="Gene3D" id="3.20.20.210">
    <property type="match status" value="1"/>
</dbReference>
<evidence type="ECO:0000313" key="2">
    <source>
        <dbReference type="EMBL" id="RAP71138.1"/>
    </source>
</evidence>
<dbReference type="Proteomes" id="UP000244334">
    <property type="component" value="Unassembled WGS sequence"/>
</dbReference>
<dbReference type="PANTHER" id="PTHR43844:SF1">
    <property type="entry name" value="METHIONINE SYNTHASE"/>
    <property type="match status" value="1"/>
</dbReference>
<gene>
    <name evidence="2" type="primary">yxjG</name>
    <name evidence="2" type="ORF">ACZ87_02051</name>
    <name evidence="1" type="ORF">BBW68_11725</name>
</gene>
<dbReference type="EMBL" id="MAYS01000345">
    <property type="protein sequence ID" value="OFC61774.1"/>
    <property type="molecule type" value="Genomic_DNA"/>
</dbReference>
<proteinExistence type="predicted"/>
<organism evidence="1 3">
    <name type="scientific">Candidatus Erwinia dacicola</name>
    <dbReference type="NCBI Taxonomy" id="252393"/>
    <lineage>
        <taxon>Bacteria</taxon>
        <taxon>Pseudomonadati</taxon>
        <taxon>Pseudomonadota</taxon>
        <taxon>Gammaproteobacteria</taxon>
        <taxon>Enterobacterales</taxon>
        <taxon>Erwiniaceae</taxon>
        <taxon>Erwinia</taxon>
    </lineage>
</organism>
<reference evidence="1 3" key="1">
    <citation type="submission" date="2016-07" db="EMBL/GenBank/DDBJ databases">
        <authorList>
            <person name="Yuval B."/>
        </authorList>
    </citation>
    <scope>NUCLEOTIDE SEQUENCE [LARGE SCALE GENOMIC DNA]</scope>
    <source>
        <strain evidence="1 3">IL</strain>
    </source>
</reference>
<name>A0A1E7YZ69_9GAMM</name>
<dbReference type="PANTHER" id="PTHR43844">
    <property type="entry name" value="METHIONINE SYNTHASE"/>
    <property type="match status" value="1"/>
</dbReference>
<dbReference type="GO" id="GO:0032259">
    <property type="term" value="P:methylation"/>
    <property type="evidence" value="ECO:0007669"/>
    <property type="project" value="UniProtKB-KW"/>
</dbReference>